<gene>
    <name evidence="1" type="ORF">PR048_004528</name>
</gene>
<protein>
    <submittedName>
        <fullName evidence="1">Uncharacterized protein</fullName>
    </submittedName>
</protein>
<sequence>MTFVHLWKSSVAFSFPHLSNMSILVCLTLLEILPPLVKLAAWFDNHPLFPIMSGIIRQWGNRRYPIFGYYAVMKRSVDNDLRMYLEYELAPFPLALFNESRMRKIKKSGMYTLFHITKNVWNPSNFDIVVYGGFLMHKVIWPRGCTVSTICEGYIKSYYPGRSCCVVFDGYPNSSNSTNTAEREQWCRMTNKTSFSNEHNKSRLIILLKSQLNENGIESRQAPGDADLLIVTTAIDKSKPLDKPQLLSLEEMLIWQFS</sequence>
<evidence type="ECO:0000313" key="1">
    <source>
        <dbReference type="EMBL" id="KAJ8891963.1"/>
    </source>
</evidence>
<organism evidence="1 2">
    <name type="scientific">Dryococelus australis</name>
    <dbReference type="NCBI Taxonomy" id="614101"/>
    <lineage>
        <taxon>Eukaryota</taxon>
        <taxon>Metazoa</taxon>
        <taxon>Ecdysozoa</taxon>
        <taxon>Arthropoda</taxon>
        <taxon>Hexapoda</taxon>
        <taxon>Insecta</taxon>
        <taxon>Pterygota</taxon>
        <taxon>Neoptera</taxon>
        <taxon>Polyneoptera</taxon>
        <taxon>Phasmatodea</taxon>
        <taxon>Verophasmatodea</taxon>
        <taxon>Anareolatae</taxon>
        <taxon>Phasmatidae</taxon>
        <taxon>Eurycanthinae</taxon>
        <taxon>Dryococelus</taxon>
    </lineage>
</organism>
<keyword evidence="2" id="KW-1185">Reference proteome</keyword>
<comment type="caution">
    <text evidence="1">The sequence shown here is derived from an EMBL/GenBank/DDBJ whole genome shotgun (WGS) entry which is preliminary data.</text>
</comment>
<dbReference type="EMBL" id="JARBHB010000002">
    <property type="protein sequence ID" value="KAJ8891963.1"/>
    <property type="molecule type" value="Genomic_DNA"/>
</dbReference>
<reference evidence="1 2" key="1">
    <citation type="submission" date="2023-02" db="EMBL/GenBank/DDBJ databases">
        <title>LHISI_Scaffold_Assembly.</title>
        <authorList>
            <person name="Stuart O.P."/>
            <person name="Cleave R."/>
            <person name="Magrath M.J.L."/>
            <person name="Mikheyev A.S."/>
        </authorList>
    </citation>
    <scope>NUCLEOTIDE SEQUENCE [LARGE SCALE GENOMIC DNA]</scope>
    <source>
        <strain evidence="1">Daus_M_001</strain>
        <tissue evidence="1">Leg muscle</tissue>
    </source>
</reference>
<accession>A0ABQ9I5N6</accession>
<proteinExistence type="predicted"/>
<dbReference type="Proteomes" id="UP001159363">
    <property type="component" value="Chromosome 2"/>
</dbReference>
<evidence type="ECO:0000313" key="2">
    <source>
        <dbReference type="Proteomes" id="UP001159363"/>
    </source>
</evidence>
<name>A0ABQ9I5N6_9NEOP</name>